<evidence type="ECO:0000313" key="4">
    <source>
        <dbReference type="Proteomes" id="UP000243250"/>
    </source>
</evidence>
<organism evidence="3 4">
    <name type="scientific">Halogeometricum limi</name>
    <dbReference type="NCBI Taxonomy" id="555875"/>
    <lineage>
        <taxon>Archaea</taxon>
        <taxon>Methanobacteriati</taxon>
        <taxon>Methanobacteriota</taxon>
        <taxon>Stenosarchaea group</taxon>
        <taxon>Halobacteria</taxon>
        <taxon>Halobacteriales</taxon>
        <taxon>Haloferacaceae</taxon>
        <taxon>Halogeometricum</taxon>
    </lineage>
</organism>
<name>A0A1I6IJ68_9EURY</name>
<protein>
    <submittedName>
        <fullName evidence="3">Predicted transcriptional regulator, contains HTH domain</fullName>
    </submittedName>
</protein>
<dbReference type="RefSeq" id="WP_175501591.1">
    <property type="nucleotide sequence ID" value="NZ_FOYS01000006.1"/>
</dbReference>
<reference evidence="4" key="1">
    <citation type="submission" date="2016-10" db="EMBL/GenBank/DDBJ databases">
        <authorList>
            <person name="Varghese N."/>
            <person name="Submissions S."/>
        </authorList>
    </citation>
    <scope>NUCLEOTIDE SEQUENCE [LARGE SCALE GENOMIC DNA]</scope>
    <source>
        <strain evidence="4">CGMCC 1.8711</strain>
    </source>
</reference>
<dbReference type="Proteomes" id="UP000243250">
    <property type="component" value="Unassembled WGS sequence"/>
</dbReference>
<keyword evidence="4" id="KW-1185">Reference proteome</keyword>
<dbReference type="InterPro" id="IPR036390">
    <property type="entry name" value="WH_DNA-bd_sf"/>
</dbReference>
<dbReference type="InterPro" id="IPR036388">
    <property type="entry name" value="WH-like_DNA-bd_sf"/>
</dbReference>
<sequence length="275" mass="30563">MAAETNSEQADDVVARRVDVVEKLTAGPRRSADLVGSLGLSRSTVYNALHELESHQLVRSIDGGYELTLAGRLLYDEHRRHRQAVEDIYVPRKLLAHLPVDTDITLGVLEGAETVFAERYAPIRPVAVVERIVREATALKGLGPVVLPDYVDLFYEQFVNDELEAELIFEVPSWEYLVADYPEAITNALDSGNLTVWVTPETLPMGLLLVEEPHALVGIVVYDDDGNPRGILTTETERAYEWGHQMWKQFRPRTTREITSGADLLPDDSAASAGT</sequence>
<evidence type="ECO:0000259" key="2">
    <source>
        <dbReference type="Pfam" id="PF25213"/>
    </source>
</evidence>
<accession>A0A1I6IJ68</accession>
<dbReference type="Pfam" id="PF08350">
    <property type="entry name" value="FilR1_middle"/>
    <property type="match status" value="1"/>
</dbReference>
<evidence type="ECO:0000259" key="1">
    <source>
        <dbReference type="Pfam" id="PF08350"/>
    </source>
</evidence>
<feature type="domain" description="Methanogenesis regulatory protein FilR1 middle" evidence="1">
    <location>
        <begin position="122"/>
        <end position="251"/>
    </location>
</feature>
<dbReference type="InterPro" id="IPR057527">
    <property type="entry name" value="HVO_A0261-like_N"/>
</dbReference>
<feature type="domain" description="HVO-A0261-like N-terminal" evidence="2">
    <location>
        <begin position="14"/>
        <end position="86"/>
    </location>
</feature>
<dbReference type="AlphaFoldDB" id="A0A1I6IJ68"/>
<dbReference type="Pfam" id="PF25213">
    <property type="entry name" value="HVO_A0261_N"/>
    <property type="match status" value="1"/>
</dbReference>
<dbReference type="OrthoDB" id="11410at2157"/>
<evidence type="ECO:0000313" key="3">
    <source>
        <dbReference type="EMBL" id="SFR66721.1"/>
    </source>
</evidence>
<dbReference type="Gene3D" id="1.10.10.10">
    <property type="entry name" value="Winged helix-like DNA-binding domain superfamily/Winged helix DNA-binding domain"/>
    <property type="match status" value="1"/>
</dbReference>
<dbReference type="SUPFAM" id="SSF46785">
    <property type="entry name" value="Winged helix' DNA-binding domain"/>
    <property type="match status" value="1"/>
</dbReference>
<dbReference type="InterPro" id="IPR013561">
    <property type="entry name" value="FilR1_middle_dom"/>
</dbReference>
<gene>
    <name evidence="3" type="ORF">SAMN04488124_3277</name>
</gene>
<dbReference type="EMBL" id="FOYS01000006">
    <property type="protein sequence ID" value="SFR66721.1"/>
    <property type="molecule type" value="Genomic_DNA"/>
</dbReference>
<proteinExistence type="predicted"/>